<dbReference type="Gene3D" id="1.10.1200.10">
    <property type="entry name" value="ACP-like"/>
    <property type="match status" value="1"/>
</dbReference>
<dbReference type="EMBL" id="CP017708">
    <property type="protein sequence ID" value="AOY84854.2"/>
    <property type="molecule type" value="Genomic_DNA"/>
</dbReference>
<proteinExistence type="predicted"/>
<reference evidence="5" key="1">
    <citation type="journal article" date="2017" name="Proc. Natl. Acad. Sci. U.S.A.">
        <title>Comparative genomics uncovers the prolific and distinctive metabolic potential of the cyanobacterial genus Moorea.</title>
        <authorList>
            <person name="Leao T."/>
            <person name="Castelao G."/>
            <person name="Korobeynikov A."/>
            <person name="Monroe E.A."/>
            <person name="Podell S."/>
            <person name="Glukhov E."/>
            <person name="Allen E.E."/>
            <person name="Gerwick W.H."/>
            <person name="Gerwick L."/>
        </authorList>
    </citation>
    <scope>NUCLEOTIDE SEQUENCE</scope>
    <source>
        <strain evidence="5">JHB</strain>
    </source>
</reference>
<dbReference type="SMART" id="SM01294">
    <property type="entry name" value="PKS_PP_betabranch"/>
    <property type="match status" value="1"/>
</dbReference>
<dbReference type="Proteomes" id="UP000176944">
    <property type="component" value="Chromosome"/>
</dbReference>
<keyword evidence="1" id="KW-0596">Phosphopantetheine</keyword>
<evidence type="ECO:0000256" key="1">
    <source>
        <dbReference type="ARBA" id="ARBA00022450"/>
    </source>
</evidence>
<feature type="region of interest" description="Disordered" evidence="3">
    <location>
        <begin position="1"/>
        <end position="21"/>
    </location>
</feature>
<dbReference type="PROSITE" id="PS50075">
    <property type="entry name" value="CARRIER"/>
    <property type="match status" value="1"/>
</dbReference>
<accession>A0A1D9GBD4</accession>
<evidence type="ECO:0000256" key="3">
    <source>
        <dbReference type="SAM" id="MobiDB-lite"/>
    </source>
</evidence>
<dbReference type="InterPro" id="IPR009081">
    <property type="entry name" value="PP-bd_ACP"/>
</dbReference>
<dbReference type="SUPFAM" id="SSF47336">
    <property type="entry name" value="ACP-like"/>
    <property type="match status" value="1"/>
</dbReference>
<evidence type="ECO:0000256" key="2">
    <source>
        <dbReference type="ARBA" id="ARBA00022553"/>
    </source>
</evidence>
<evidence type="ECO:0000313" key="5">
    <source>
        <dbReference type="EMBL" id="AOY84854.2"/>
    </source>
</evidence>
<dbReference type="InterPro" id="IPR020806">
    <property type="entry name" value="PKS_PP-bd"/>
</dbReference>
<feature type="domain" description="Carrier" evidence="4">
    <location>
        <begin position="32"/>
        <end position="109"/>
    </location>
</feature>
<reference evidence="5" key="2">
    <citation type="submission" date="2022-10" db="EMBL/GenBank/DDBJ databases">
        <authorList>
            <person name="Ngo T.-E."/>
        </authorList>
    </citation>
    <scope>NUCLEOTIDE SEQUENCE</scope>
    <source>
        <strain evidence="5">JHB</strain>
    </source>
</reference>
<keyword evidence="2" id="KW-0597">Phosphoprotein</keyword>
<dbReference type="SMART" id="SM00823">
    <property type="entry name" value="PKS_PP"/>
    <property type="match status" value="1"/>
</dbReference>
<sequence length="111" mass="12152">MDLQSSQVSQMPSFFGSNNANSQEPITAEIQATAAKIKAWLIPYIAELLEMETDEVNVTIPFECYGLDSSEAVGLTGDLEEWLGAEIDPNLLYNYPTIEALANHVASEVQV</sequence>
<dbReference type="InterPro" id="IPR036736">
    <property type="entry name" value="ACP-like_sf"/>
</dbReference>
<dbReference type="GO" id="GO:0031177">
    <property type="term" value="F:phosphopantetheine binding"/>
    <property type="evidence" value="ECO:0007669"/>
    <property type="project" value="InterPro"/>
</dbReference>
<dbReference type="AlphaFoldDB" id="A0A1D9GBD4"/>
<name>A0A1D9GBD4_MOOP1</name>
<protein>
    <submittedName>
        <fullName evidence="5">Acyl carrier protein</fullName>
    </submittedName>
</protein>
<evidence type="ECO:0000259" key="4">
    <source>
        <dbReference type="PROSITE" id="PS50075"/>
    </source>
</evidence>
<organism evidence="5">
    <name type="scientific">Moorena producens (strain JHB)</name>
    <dbReference type="NCBI Taxonomy" id="1454205"/>
    <lineage>
        <taxon>Bacteria</taxon>
        <taxon>Bacillati</taxon>
        <taxon>Cyanobacteriota</taxon>
        <taxon>Cyanophyceae</taxon>
        <taxon>Coleofasciculales</taxon>
        <taxon>Coleofasciculaceae</taxon>
        <taxon>Moorena</taxon>
    </lineage>
</organism>
<dbReference type="Pfam" id="PF00550">
    <property type="entry name" value="PP-binding"/>
    <property type="match status" value="1"/>
</dbReference>
<gene>
    <name evidence="5" type="ORF">BJP36_23595</name>
</gene>